<comment type="subcellular location">
    <subcellularLocation>
        <location evidence="1">Cell projection</location>
        <location evidence="1">Cilium</location>
    </subcellularLocation>
    <subcellularLocation>
        <location evidence="2">Cytoplasm</location>
        <location evidence="2">Cytoskeleton</location>
    </subcellularLocation>
</comment>
<proteinExistence type="inferred from homology"/>
<protein>
    <recommendedName>
        <fullName evidence="8">BBSome complex member BBS5 PH domain-containing protein</fullName>
    </recommendedName>
</protein>
<dbReference type="GO" id="GO:0032266">
    <property type="term" value="F:phosphatidylinositol-3-phosphate binding"/>
    <property type="evidence" value="ECO:0007669"/>
    <property type="project" value="TreeGrafter"/>
</dbReference>
<dbReference type="InterPro" id="IPR014003">
    <property type="entry name" value="BBS5_PH"/>
</dbReference>
<dbReference type="GO" id="GO:0060271">
    <property type="term" value="P:cilium assembly"/>
    <property type="evidence" value="ECO:0007669"/>
    <property type="project" value="TreeGrafter"/>
</dbReference>
<evidence type="ECO:0000313" key="9">
    <source>
        <dbReference type="EMBL" id="KAJ8936210.1"/>
    </source>
</evidence>
<dbReference type="AlphaFoldDB" id="A0AAV8XDZ6"/>
<feature type="domain" description="BBSome complex member BBS5 PH" evidence="8">
    <location>
        <begin position="127"/>
        <end position="181"/>
    </location>
</feature>
<dbReference type="Proteomes" id="UP001162156">
    <property type="component" value="Unassembled WGS sequence"/>
</dbReference>
<evidence type="ECO:0000256" key="4">
    <source>
        <dbReference type="ARBA" id="ARBA00022490"/>
    </source>
</evidence>
<dbReference type="EMBL" id="JANEYF010003448">
    <property type="protein sequence ID" value="KAJ8936210.1"/>
    <property type="molecule type" value="Genomic_DNA"/>
</dbReference>
<keyword evidence="7" id="KW-0966">Cell projection</keyword>
<name>A0AAV8XDZ6_9CUCU</name>
<evidence type="ECO:0000256" key="7">
    <source>
        <dbReference type="ARBA" id="ARBA00023273"/>
    </source>
</evidence>
<evidence type="ECO:0000256" key="6">
    <source>
        <dbReference type="ARBA" id="ARBA00023212"/>
    </source>
</evidence>
<organism evidence="9 10">
    <name type="scientific">Rhamnusium bicolor</name>
    <dbReference type="NCBI Taxonomy" id="1586634"/>
    <lineage>
        <taxon>Eukaryota</taxon>
        <taxon>Metazoa</taxon>
        <taxon>Ecdysozoa</taxon>
        <taxon>Arthropoda</taxon>
        <taxon>Hexapoda</taxon>
        <taxon>Insecta</taxon>
        <taxon>Pterygota</taxon>
        <taxon>Neoptera</taxon>
        <taxon>Endopterygota</taxon>
        <taxon>Coleoptera</taxon>
        <taxon>Polyphaga</taxon>
        <taxon>Cucujiformia</taxon>
        <taxon>Chrysomeloidea</taxon>
        <taxon>Cerambycidae</taxon>
        <taxon>Lepturinae</taxon>
        <taxon>Rhagiini</taxon>
        <taxon>Rhamnusium</taxon>
    </lineage>
</organism>
<sequence length="186" mass="21605">MALLWEDKEVKFDVPFSDMKLILGEKIIDRTDNIEDTKAIGFGCIISINTKMVNSKLRGTTQALQILTTSNGTRYEFIFTNLVPGNMRHFTSIMGVHKAYNTSKLYRELRLRGAVVYNKQLRMLPKEQLFSTFHGVWNLSSDQGSLGTFIVSNVRFVWFADMNEAFNISLPFFTHRKCRYKFTYFL</sequence>
<gene>
    <name evidence="9" type="ORF">NQ314_012459</name>
</gene>
<accession>A0AAV8XDZ6</accession>
<dbReference type="Pfam" id="PF07289">
    <property type="entry name" value="BBL5"/>
    <property type="match status" value="1"/>
</dbReference>
<comment type="caution">
    <text evidence="9">The sequence shown here is derived from an EMBL/GenBank/DDBJ whole genome shotgun (WGS) entry which is preliminary data.</text>
</comment>
<keyword evidence="4" id="KW-0963">Cytoplasm</keyword>
<dbReference type="GO" id="GO:0036064">
    <property type="term" value="C:ciliary basal body"/>
    <property type="evidence" value="ECO:0007669"/>
    <property type="project" value="TreeGrafter"/>
</dbReference>
<comment type="similarity">
    <text evidence="3">Belongs to the BBS5 family.</text>
</comment>
<evidence type="ECO:0000256" key="1">
    <source>
        <dbReference type="ARBA" id="ARBA00004138"/>
    </source>
</evidence>
<dbReference type="GO" id="GO:0034464">
    <property type="term" value="C:BBSome"/>
    <property type="evidence" value="ECO:0007669"/>
    <property type="project" value="InterPro"/>
</dbReference>
<evidence type="ECO:0000313" key="10">
    <source>
        <dbReference type="Proteomes" id="UP001162156"/>
    </source>
</evidence>
<dbReference type="PANTHER" id="PTHR21351:SF0">
    <property type="entry name" value="BARDET-BIEDL SYNDROME 5 PROTEIN"/>
    <property type="match status" value="1"/>
</dbReference>
<keyword evidence="6" id="KW-0206">Cytoskeleton</keyword>
<keyword evidence="10" id="KW-1185">Reference proteome</keyword>
<dbReference type="SMART" id="SM00683">
    <property type="entry name" value="DM16"/>
    <property type="match status" value="1"/>
</dbReference>
<reference evidence="9" key="1">
    <citation type="journal article" date="2023" name="Insect Mol. Biol.">
        <title>Genome sequencing provides insights into the evolution of gene families encoding plant cell wall-degrading enzymes in longhorned beetles.</title>
        <authorList>
            <person name="Shin N.R."/>
            <person name="Okamura Y."/>
            <person name="Kirsch R."/>
            <person name="Pauchet Y."/>
        </authorList>
    </citation>
    <scope>NUCLEOTIDE SEQUENCE</scope>
    <source>
        <strain evidence="9">RBIC_L_NR</strain>
    </source>
</reference>
<evidence type="ECO:0000256" key="2">
    <source>
        <dbReference type="ARBA" id="ARBA00004245"/>
    </source>
</evidence>
<keyword evidence="5" id="KW-0969">Cilium</keyword>
<evidence type="ECO:0000256" key="3">
    <source>
        <dbReference type="ARBA" id="ARBA00005822"/>
    </source>
</evidence>
<dbReference type="PANTHER" id="PTHR21351">
    <property type="entry name" value="BARDET-BIEDL SYNDROME PROTEIN 5"/>
    <property type="match status" value="1"/>
</dbReference>
<evidence type="ECO:0000259" key="8">
    <source>
        <dbReference type="SMART" id="SM00683"/>
    </source>
</evidence>
<dbReference type="InterPro" id="IPR006606">
    <property type="entry name" value="BBL5"/>
</dbReference>
<evidence type="ECO:0000256" key="5">
    <source>
        <dbReference type="ARBA" id="ARBA00023069"/>
    </source>
</evidence>